<sequence length="97" mass="11144">LLVLLLQIFNALWIAEVIPKGWMVAHVLPLLKPGNSALFLQSFRPVSINSCMEKATEKLVNERLQWRLEVSNNLPQNMTEFQRCRCTVDSILDLVTH</sequence>
<dbReference type="AlphaFoldDB" id="B7QIV5"/>
<dbReference type="PaxDb" id="6945-B7QIV5"/>
<dbReference type="VEuPathDB" id="VectorBase:ISCW013714"/>
<keyword evidence="1" id="KW-0732">Signal</keyword>
<proteinExistence type="predicted"/>
<gene>
    <name evidence="2" type="ORF">IscW_ISCW013714</name>
</gene>
<feature type="non-terminal residue" evidence="2">
    <location>
        <position position="1"/>
    </location>
</feature>
<dbReference type="HOGENOM" id="CLU_2352573_0_0_1"/>
<evidence type="ECO:0000256" key="1">
    <source>
        <dbReference type="SAM" id="SignalP"/>
    </source>
</evidence>
<feature type="signal peptide" evidence="1">
    <location>
        <begin position="1"/>
        <end position="15"/>
    </location>
</feature>
<dbReference type="GO" id="GO:0003964">
    <property type="term" value="F:RNA-directed DNA polymerase activity"/>
    <property type="evidence" value="ECO:0007669"/>
    <property type="project" value="UniProtKB-KW"/>
</dbReference>
<accession>B7QIV5</accession>
<keyword evidence="2" id="KW-0695">RNA-directed DNA polymerase</keyword>
<protein>
    <submittedName>
        <fullName evidence="2">Reverse transcriptase, putative</fullName>
        <ecNumber evidence="2">2.7.7.49</ecNumber>
    </submittedName>
</protein>
<feature type="chain" id="PRO_5011935630" evidence="1">
    <location>
        <begin position="16"/>
        <end position="97"/>
    </location>
</feature>
<name>B7QIV5_IXOSC</name>
<reference evidence="2" key="1">
    <citation type="submission" date="2008-03" db="EMBL/GenBank/DDBJ databases">
        <title>Annotation of Ixodes scapularis.</title>
        <authorList>
            <consortium name="Ixodes scapularis Genome Project Consortium"/>
            <person name="Caler E."/>
            <person name="Hannick L.I."/>
            <person name="Bidwell S."/>
            <person name="Joardar V."/>
            <person name="Thiagarajan M."/>
            <person name="Amedeo P."/>
            <person name="Galinsky K.J."/>
            <person name="Schobel S."/>
            <person name="Inman J."/>
            <person name="Hostetler J."/>
            <person name="Miller J."/>
            <person name="Hammond M."/>
            <person name="Megy K."/>
            <person name="Lawson D."/>
            <person name="Kodira C."/>
            <person name="Sutton G."/>
            <person name="Meyer J."/>
            <person name="Hill C.A."/>
            <person name="Birren B."/>
            <person name="Nene V."/>
            <person name="Collins F."/>
            <person name="Alarcon-Chaidez F."/>
            <person name="Wikel S."/>
            <person name="Strausberg R."/>
        </authorList>
    </citation>
    <scope>NUCLEOTIDE SEQUENCE [LARGE SCALE GENOMIC DNA]</scope>
    <source>
        <strain evidence="2">Wikel colony</strain>
    </source>
</reference>
<dbReference type="VEuPathDB" id="VectorBase:ISCI013714"/>
<feature type="non-terminal residue" evidence="2">
    <location>
        <position position="97"/>
    </location>
</feature>
<evidence type="ECO:0000313" key="2">
    <source>
        <dbReference type="EMBL" id="EEC18777.1"/>
    </source>
</evidence>
<keyword evidence="2" id="KW-0808">Transferase</keyword>
<organism>
    <name type="scientific">Ixodes scapularis</name>
    <name type="common">Black-legged tick</name>
    <name type="synonym">Deer tick</name>
    <dbReference type="NCBI Taxonomy" id="6945"/>
    <lineage>
        <taxon>Eukaryota</taxon>
        <taxon>Metazoa</taxon>
        <taxon>Ecdysozoa</taxon>
        <taxon>Arthropoda</taxon>
        <taxon>Chelicerata</taxon>
        <taxon>Arachnida</taxon>
        <taxon>Acari</taxon>
        <taxon>Parasitiformes</taxon>
        <taxon>Ixodida</taxon>
        <taxon>Ixodoidea</taxon>
        <taxon>Ixodidae</taxon>
        <taxon>Ixodinae</taxon>
        <taxon>Ixodes</taxon>
    </lineage>
</organism>
<keyword evidence="2" id="KW-0548">Nucleotidyltransferase</keyword>
<dbReference type="EMBL" id="DS948235">
    <property type="protein sequence ID" value="EEC18777.1"/>
    <property type="molecule type" value="Genomic_DNA"/>
</dbReference>
<dbReference type="EC" id="2.7.7.49" evidence="2"/>
<dbReference type="STRING" id="6945.B7QIV5"/>